<dbReference type="GO" id="GO:0000978">
    <property type="term" value="F:RNA polymerase II cis-regulatory region sequence-specific DNA binding"/>
    <property type="evidence" value="ECO:0007669"/>
    <property type="project" value="TreeGrafter"/>
</dbReference>
<dbReference type="Gene3D" id="1.10.565.10">
    <property type="entry name" value="Retinoid X Receptor"/>
    <property type="match status" value="1"/>
</dbReference>
<feature type="domain" description="NR LBD" evidence="12">
    <location>
        <begin position="209"/>
        <end position="458"/>
    </location>
</feature>
<comment type="similarity">
    <text evidence="9">Belongs to the nuclear hormone receptor family.</text>
</comment>
<evidence type="ECO:0000256" key="8">
    <source>
        <dbReference type="ARBA" id="ARBA00023242"/>
    </source>
</evidence>
<sequence length="481" mass="54671">MMCMNFDQFGVGPPGKVHGTSTHTGPAGLHALWETVFLKMEQEPDQLRHRGRPKEDKYCGVCGDKALGYNFDAISCESCKAFFRRNAPKGLEYFKCPYDEKCKMDVSNRRFCKRCRLKKCFDIGMRKEYILSEEERMRKRQKIEENRRAREIEKMAPTEPPIMMMNNNSMIMPLEEESTSQNGSIDTGIHDICMEIDTPSSDTIPLDAEEATQIEEIVQCYKSSLEICSENLPPPEEKKYIYDLVNVCEVSIRRVIDMAKKIKTFKNLPQITQICLLKGGSIELLIIRSVLSYDKDKSQFLDASDNPNIGAMTLDQFEKAATNNRVESAGETPPIDPSLQTRLVQDIMRFVHVLAVELQADETMLILLLLISLFSPDRPNLDLKEDVGREQERLALLLQHYIESKLPLADARLFYPKLLMKLTDIRDLNEESSQVFLNMSTDTIQPLMKEVLDLKKSSGSAVSSPASSDTSHSNLSVQQVS</sequence>
<organism evidence="13 14">
    <name type="scientific">Bugula neritina</name>
    <name type="common">Brown bryozoan</name>
    <name type="synonym">Sertularia neritina</name>
    <dbReference type="NCBI Taxonomy" id="10212"/>
    <lineage>
        <taxon>Eukaryota</taxon>
        <taxon>Metazoa</taxon>
        <taxon>Spiralia</taxon>
        <taxon>Lophotrochozoa</taxon>
        <taxon>Bryozoa</taxon>
        <taxon>Gymnolaemata</taxon>
        <taxon>Cheilostomatida</taxon>
        <taxon>Flustrina</taxon>
        <taxon>Buguloidea</taxon>
        <taxon>Bugulidae</taxon>
        <taxon>Bugula</taxon>
    </lineage>
</organism>
<dbReference type="PROSITE" id="PS51843">
    <property type="entry name" value="NR_LBD"/>
    <property type="match status" value="1"/>
</dbReference>
<evidence type="ECO:0000256" key="7">
    <source>
        <dbReference type="ARBA" id="ARBA00023170"/>
    </source>
</evidence>
<evidence type="ECO:0000256" key="6">
    <source>
        <dbReference type="ARBA" id="ARBA00023163"/>
    </source>
</evidence>
<dbReference type="GO" id="GO:0045944">
    <property type="term" value="P:positive regulation of transcription by RNA polymerase II"/>
    <property type="evidence" value="ECO:0007669"/>
    <property type="project" value="TreeGrafter"/>
</dbReference>
<dbReference type="SMART" id="SM00399">
    <property type="entry name" value="ZnF_C4"/>
    <property type="match status" value="1"/>
</dbReference>
<dbReference type="Gene3D" id="3.30.50.10">
    <property type="entry name" value="Erythroid Transcription Factor GATA-1, subunit A"/>
    <property type="match status" value="1"/>
</dbReference>
<dbReference type="OrthoDB" id="6352325at2759"/>
<dbReference type="InterPro" id="IPR000536">
    <property type="entry name" value="Nucl_hrmn_rcpt_lig-bd"/>
</dbReference>
<keyword evidence="2 9" id="KW-0863">Zinc-finger</keyword>
<dbReference type="Proteomes" id="UP000593567">
    <property type="component" value="Unassembled WGS sequence"/>
</dbReference>
<dbReference type="InterPro" id="IPR001723">
    <property type="entry name" value="Nuclear_hrmn_rcpt"/>
</dbReference>
<keyword evidence="6 9" id="KW-0804">Transcription</keyword>
<dbReference type="InterPro" id="IPR050234">
    <property type="entry name" value="Nuclear_hormone_rcpt_NR1"/>
</dbReference>
<dbReference type="PROSITE" id="PS51030">
    <property type="entry name" value="NUCLEAR_REC_DBD_2"/>
    <property type="match status" value="1"/>
</dbReference>
<evidence type="ECO:0000256" key="9">
    <source>
        <dbReference type="RuleBase" id="RU004334"/>
    </source>
</evidence>
<dbReference type="InterPro" id="IPR035500">
    <property type="entry name" value="NHR-like_dom_sf"/>
</dbReference>
<dbReference type="EMBL" id="VXIV02002493">
    <property type="protein sequence ID" value="KAF6025125.1"/>
    <property type="molecule type" value="Genomic_DNA"/>
</dbReference>
<evidence type="ECO:0000313" key="14">
    <source>
        <dbReference type="Proteomes" id="UP000593567"/>
    </source>
</evidence>
<gene>
    <name evidence="13" type="ORF">EB796_016570</name>
</gene>
<dbReference type="PRINTS" id="PR00398">
    <property type="entry name" value="STRDHORMONER"/>
</dbReference>
<accession>A0A7J7JGA3</accession>
<feature type="domain" description="Nuclear receptor" evidence="11">
    <location>
        <begin position="56"/>
        <end position="132"/>
    </location>
</feature>
<keyword evidence="3 9" id="KW-0862">Zinc</keyword>
<dbReference type="GO" id="GO:0005634">
    <property type="term" value="C:nucleus"/>
    <property type="evidence" value="ECO:0007669"/>
    <property type="project" value="UniProtKB-SubCell"/>
</dbReference>
<evidence type="ECO:0000256" key="3">
    <source>
        <dbReference type="ARBA" id="ARBA00022833"/>
    </source>
</evidence>
<evidence type="ECO:0000256" key="5">
    <source>
        <dbReference type="ARBA" id="ARBA00023125"/>
    </source>
</evidence>
<evidence type="ECO:0000256" key="10">
    <source>
        <dbReference type="SAM" id="MobiDB-lite"/>
    </source>
</evidence>
<dbReference type="PROSITE" id="PS00031">
    <property type="entry name" value="NUCLEAR_REC_DBD_1"/>
    <property type="match status" value="1"/>
</dbReference>
<dbReference type="Pfam" id="PF00104">
    <property type="entry name" value="Hormone_recep"/>
    <property type="match status" value="1"/>
</dbReference>
<dbReference type="SUPFAM" id="SSF57716">
    <property type="entry name" value="Glucocorticoid receptor-like (DNA-binding domain)"/>
    <property type="match status" value="1"/>
</dbReference>
<name>A0A7J7JGA3_BUGNE</name>
<reference evidence="13" key="1">
    <citation type="submission" date="2020-06" db="EMBL/GenBank/DDBJ databases">
        <title>Draft genome of Bugula neritina, a colonial animal packing powerful symbionts and potential medicines.</title>
        <authorList>
            <person name="Rayko M."/>
        </authorList>
    </citation>
    <scope>NUCLEOTIDE SEQUENCE [LARGE SCALE GENOMIC DNA]</scope>
    <source>
        <strain evidence="13">Kwan_BN1</strain>
    </source>
</reference>
<dbReference type="InterPro" id="IPR013088">
    <property type="entry name" value="Znf_NHR/GATA"/>
</dbReference>
<dbReference type="GO" id="GO:0030154">
    <property type="term" value="P:cell differentiation"/>
    <property type="evidence" value="ECO:0007669"/>
    <property type="project" value="TreeGrafter"/>
</dbReference>
<keyword evidence="1 9" id="KW-0479">Metal-binding</keyword>
<keyword evidence="14" id="KW-1185">Reference proteome</keyword>
<feature type="region of interest" description="Disordered" evidence="10">
    <location>
        <begin position="459"/>
        <end position="481"/>
    </location>
</feature>
<evidence type="ECO:0000256" key="1">
    <source>
        <dbReference type="ARBA" id="ARBA00022723"/>
    </source>
</evidence>
<keyword evidence="5 9" id="KW-0238">DNA-binding</keyword>
<dbReference type="PRINTS" id="PR00047">
    <property type="entry name" value="STROIDFINGER"/>
</dbReference>
<comment type="subcellular location">
    <subcellularLocation>
        <location evidence="9">Nucleus</location>
    </subcellularLocation>
</comment>
<evidence type="ECO:0000256" key="2">
    <source>
        <dbReference type="ARBA" id="ARBA00022771"/>
    </source>
</evidence>
<evidence type="ECO:0000259" key="12">
    <source>
        <dbReference type="PROSITE" id="PS51843"/>
    </source>
</evidence>
<evidence type="ECO:0008006" key="15">
    <source>
        <dbReference type="Google" id="ProtNLM"/>
    </source>
</evidence>
<dbReference type="GO" id="GO:0000122">
    <property type="term" value="P:negative regulation of transcription by RNA polymerase II"/>
    <property type="evidence" value="ECO:0007669"/>
    <property type="project" value="TreeGrafter"/>
</dbReference>
<feature type="compositionally biased region" description="Low complexity" evidence="10">
    <location>
        <begin position="459"/>
        <end position="473"/>
    </location>
</feature>
<dbReference type="Pfam" id="PF00105">
    <property type="entry name" value="zf-C4"/>
    <property type="match status" value="1"/>
</dbReference>
<dbReference type="GO" id="GO:0004879">
    <property type="term" value="F:nuclear receptor activity"/>
    <property type="evidence" value="ECO:0007669"/>
    <property type="project" value="TreeGrafter"/>
</dbReference>
<dbReference type="PANTHER" id="PTHR24082">
    <property type="entry name" value="NUCLEAR HORMONE RECEPTOR"/>
    <property type="match status" value="1"/>
</dbReference>
<evidence type="ECO:0000313" key="13">
    <source>
        <dbReference type="EMBL" id="KAF6025125.1"/>
    </source>
</evidence>
<dbReference type="AlphaFoldDB" id="A0A7J7JGA3"/>
<evidence type="ECO:0000259" key="11">
    <source>
        <dbReference type="PROSITE" id="PS51030"/>
    </source>
</evidence>
<dbReference type="SUPFAM" id="SSF48508">
    <property type="entry name" value="Nuclear receptor ligand-binding domain"/>
    <property type="match status" value="1"/>
</dbReference>
<dbReference type="PANTHER" id="PTHR24082:SF283">
    <property type="entry name" value="NUCLEAR HORMONE RECEPTOR HR96"/>
    <property type="match status" value="1"/>
</dbReference>
<proteinExistence type="inferred from homology"/>
<dbReference type="SMART" id="SM00430">
    <property type="entry name" value="HOLI"/>
    <property type="match status" value="1"/>
</dbReference>
<comment type="caution">
    <text evidence="13">The sequence shown here is derived from an EMBL/GenBank/DDBJ whole genome shotgun (WGS) entry which is preliminary data.</text>
</comment>
<evidence type="ECO:0000256" key="4">
    <source>
        <dbReference type="ARBA" id="ARBA00023015"/>
    </source>
</evidence>
<protein>
    <recommendedName>
        <fullName evidence="15">VDR</fullName>
    </recommendedName>
</protein>
<keyword evidence="7 9" id="KW-0675">Receptor</keyword>
<keyword evidence="8 9" id="KW-0539">Nucleus</keyword>
<dbReference type="InterPro" id="IPR001628">
    <property type="entry name" value="Znf_hrmn_rcpt"/>
</dbReference>
<keyword evidence="4 9" id="KW-0805">Transcription regulation</keyword>
<dbReference type="GO" id="GO:0008270">
    <property type="term" value="F:zinc ion binding"/>
    <property type="evidence" value="ECO:0007669"/>
    <property type="project" value="UniProtKB-KW"/>
</dbReference>